<name>A0A1X7V7L0_AMPQE</name>
<feature type="region of interest" description="Disordered" evidence="1">
    <location>
        <begin position="54"/>
        <end position="73"/>
    </location>
</feature>
<dbReference type="SMART" id="SM00651">
    <property type="entry name" value="Sm"/>
    <property type="match status" value="1"/>
</dbReference>
<organism evidence="3">
    <name type="scientific">Amphimedon queenslandica</name>
    <name type="common">Sponge</name>
    <dbReference type="NCBI Taxonomy" id="400682"/>
    <lineage>
        <taxon>Eukaryota</taxon>
        <taxon>Metazoa</taxon>
        <taxon>Porifera</taxon>
        <taxon>Demospongiae</taxon>
        <taxon>Heteroscleromorpha</taxon>
        <taxon>Haplosclerida</taxon>
        <taxon>Niphatidae</taxon>
        <taxon>Amphimedon</taxon>
    </lineage>
</organism>
<dbReference type="InterPro" id="IPR010920">
    <property type="entry name" value="LSM_dom_sf"/>
</dbReference>
<dbReference type="SUPFAM" id="SSF50182">
    <property type="entry name" value="Sm-like ribonucleoproteins"/>
    <property type="match status" value="1"/>
</dbReference>
<feature type="region of interest" description="Disordered" evidence="1">
    <location>
        <begin position="146"/>
        <end position="211"/>
    </location>
</feature>
<feature type="compositionally biased region" description="Basic residues" evidence="1">
    <location>
        <begin position="152"/>
        <end position="163"/>
    </location>
</feature>
<evidence type="ECO:0000256" key="1">
    <source>
        <dbReference type="SAM" id="MobiDB-lite"/>
    </source>
</evidence>
<accession>A0A1X7V7L0</accession>
<feature type="domain" description="Sm" evidence="2">
    <location>
        <begin position="94"/>
        <end position="248"/>
    </location>
</feature>
<dbReference type="InterPro" id="IPR001163">
    <property type="entry name" value="Sm_dom_euk/arc"/>
</dbReference>
<dbReference type="Gene3D" id="2.30.30.100">
    <property type="match status" value="1"/>
</dbReference>
<dbReference type="PANTHER" id="PTHR21415">
    <property type="entry name" value="U7 SNRNA-ASSOCIATED SM-LIKE PROTEIN LSM11"/>
    <property type="match status" value="1"/>
</dbReference>
<dbReference type="InParanoid" id="A0A1X7V7L0"/>
<protein>
    <recommendedName>
        <fullName evidence="2">Sm domain-containing protein</fullName>
    </recommendedName>
</protein>
<dbReference type="OrthoDB" id="10002367at2759"/>
<sequence length="250" mass="27726">MTHMDPELDFLSSDFNASKALLSSSLSVPCPEVQPCDNLDQYLSVVKGTRKVGGSGRSQSLEPVPEQKPQEAASTKRLKSVLDLLKEPLRGPLALLQDCQIHQIPVQILTRHSRGLRGMICGNIIAFDRHFNMILRDVTEHYTPLKTVGNRGKTKKRNKRHSKKCVEVTPKEPNDILPKSSLSSSLPSNDCSSSGHSSQSSSSNHPLVPTHSSSLPVSSFSSCQKRWECTRYLKQLFIRGDNVILVRSLK</sequence>
<dbReference type="AlphaFoldDB" id="A0A1X7V7L0"/>
<dbReference type="InterPro" id="IPR039267">
    <property type="entry name" value="Lsm11"/>
</dbReference>
<dbReference type="PANTHER" id="PTHR21415:SF1">
    <property type="entry name" value="U7 SNRNA-ASSOCIATED SM-LIKE PROTEIN LSM11"/>
    <property type="match status" value="1"/>
</dbReference>
<evidence type="ECO:0000313" key="3">
    <source>
        <dbReference type="EnsemblMetazoa" id="Aqu2.1.35968_001"/>
    </source>
</evidence>
<dbReference type="EnsemblMetazoa" id="Aqu2.1.35968_001">
    <property type="protein sequence ID" value="Aqu2.1.35968_001"/>
    <property type="gene ID" value="Aqu2.1.35968"/>
</dbReference>
<dbReference type="GO" id="GO:0005683">
    <property type="term" value="C:U7 snRNP"/>
    <property type="evidence" value="ECO:0007669"/>
    <property type="project" value="TreeGrafter"/>
</dbReference>
<feature type="compositionally biased region" description="Basic and acidic residues" evidence="1">
    <location>
        <begin position="164"/>
        <end position="174"/>
    </location>
</feature>
<reference evidence="3" key="1">
    <citation type="submission" date="2017-05" db="UniProtKB">
        <authorList>
            <consortium name="EnsemblMetazoa"/>
        </authorList>
    </citation>
    <scope>IDENTIFICATION</scope>
</reference>
<proteinExistence type="predicted"/>
<feature type="compositionally biased region" description="Low complexity" evidence="1">
    <location>
        <begin position="180"/>
        <end position="203"/>
    </location>
</feature>
<dbReference type="GO" id="GO:0071209">
    <property type="term" value="F:U7 snRNA binding"/>
    <property type="evidence" value="ECO:0007669"/>
    <property type="project" value="InterPro"/>
</dbReference>
<evidence type="ECO:0000259" key="2">
    <source>
        <dbReference type="SMART" id="SM00651"/>
    </source>
</evidence>
<dbReference type="STRING" id="400682.A0A1X7V7L0"/>
<dbReference type="GO" id="GO:0006398">
    <property type="term" value="P:mRNA 3'-end processing by stem-loop binding and cleavage"/>
    <property type="evidence" value="ECO:0007669"/>
    <property type="project" value="TreeGrafter"/>
</dbReference>